<evidence type="ECO:0000256" key="6">
    <source>
        <dbReference type="ARBA" id="ARBA00022729"/>
    </source>
</evidence>
<keyword evidence="5 10" id="KW-0964">Secreted</keyword>
<dbReference type="InterPro" id="IPR012334">
    <property type="entry name" value="Pectin_lyas_fold"/>
</dbReference>
<dbReference type="GO" id="GO:0005576">
    <property type="term" value="C:extracellular region"/>
    <property type="evidence" value="ECO:0007669"/>
    <property type="project" value="UniProtKB-SubCell"/>
</dbReference>
<dbReference type="EC" id="4.2.2.2" evidence="10"/>
<comment type="subcellular location">
    <subcellularLocation>
        <location evidence="3 10">Secreted</location>
    </subcellularLocation>
</comment>
<keyword evidence="8 10" id="KW-0456">Lyase</keyword>
<dbReference type="Proteomes" id="UP000276215">
    <property type="component" value="Unassembled WGS sequence"/>
</dbReference>
<dbReference type="PANTHER" id="PTHR33407">
    <property type="entry name" value="PECTATE LYASE F-RELATED"/>
    <property type="match status" value="1"/>
</dbReference>
<evidence type="ECO:0000256" key="1">
    <source>
        <dbReference type="ARBA" id="ARBA00000695"/>
    </source>
</evidence>
<keyword evidence="13" id="KW-1185">Reference proteome</keyword>
<comment type="cofactor">
    <cofactor evidence="2 10">
        <name>Ca(2+)</name>
        <dbReference type="ChEBI" id="CHEBI:29108"/>
    </cofactor>
</comment>
<comment type="similarity">
    <text evidence="4 10">Belongs to the polysaccharide lyase 3 family.</text>
</comment>
<keyword evidence="7 10" id="KW-0106">Calcium</keyword>
<evidence type="ECO:0000256" key="9">
    <source>
        <dbReference type="ARBA" id="ARBA00025679"/>
    </source>
</evidence>
<dbReference type="SUPFAM" id="SSF51126">
    <property type="entry name" value="Pectin lyase-like"/>
    <property type="match status" value="1"/>
</dbReference>
<evidence type="ECO:0000256" key="10">
    <source>
        <dbReference type="RuleBase" id="RU367009"/>
    </source>
</evidence>
<feature type="signal peptide" evidence="10">
    <location>
        <begin position="1"/>
        <end position="17"/>
    </location>
</feature>
<feature type="region of interest" description="Disordered" evidence="11">
    <location>
        <begin position="187"/>
        <end position="206"/>
    </location>
</feature>
<protein>
    <recommendedName>
        <fullName evidence="10">Pectate lyase</fullName>
        <ecNumber evidence="10">4.2.2.2</ecNumber>
    </recommendedName>
</protein>
<dbReference type="Pfam" id="PF03211">
    <property type="entry name" value="Pectate_lyase"/>
    <property type="match status" value="1"/>
</dbReference>
<evidence type="ECO:0000256" key="8">
    <source>
        <dbReference type="ARBA" id="ARBA00023239"/>
    </source>
</evidence>
<dbReference type="GO" id="GO:0030570">
    <property type="term" value="F:pectate lyase activity"/>
    <property type="evidence" value="ECO:0007669"/>
    <property type="project" value="UniProtKB-UniRule"/>
</dbReference>
<accession>A0A3N4JLG8</accession>
<dbReference type="GO" id="GO:0045490">
    <property type="term" value="P:pectin catabolic process"/>
    <property type="evidence" value="ECO:0007669"/>
    <property type="project" value="TreeGrafter"/>
</dbReference>
<evidence type="ECO:0000256" key="2">
    <source>
        <dbReference type="ARBA" id="ARBA00001913"/>
    </source>
</evidence>
<name>A0A3N4JLG8_9PEZI</name>
<keyword evidence="6 10" id="KW-0732">Signal</keyword>
<dbReference type="STRING" id="1336337.A0A3N4JLG8"/>
<evidence type="ECO:0000256" key="5">
    <source>
        <dbReference type="ARBA" id="ARBA00022525"/>
    </source>
</evidence>
<evidence type="ECO:0000313" key="12">
    <source>
        <dbReference type="EMBL" id="RPA99075.1"/>
    </source>
</evidence>
<dbReference type="InterPro" id="IPR004898">
    <property type="entry name" value="Pectate_lyase_PlyH/PlyE-like"/>
</dbReference>
<evidence type="ECO:0000256" key="4">
    <source>
        <dbReference type="ARBA" id="ARBA00006463"/>
    </source>
</evidence>
<feature type="chain" id="PRO_5025094859" description="Pectate lyase" evidence="10">
    <location>
        <begin position="18"/>
        <end position="206"/>
    </location>
</feature>
<evidence type="ECO:0000256" key="3">
    <source>
        <dbReference type="ARBA" id="ARBA00004613"/>
    </source>
</evidence>
<sequence>MKSLSIISAALVAYVSAAATTVFPSAAGATAVSAPVAVSGTCEGGMKRLSGNNGCNAGEGSSADAAFTAASGGTLQNVIIGSAQTEGVHCTGPCTIRNVWWGDVCEDALTVKQTSGTSYVIGGGAKGASDKVIQRNGGGTVSVTDFGQDFGKLYRSCGINTNYGDTATISNTCTSSVTDICQRYTGSNSGDEPVKTGAGNDGTYCK</sequence>
<dbReference type="PANTHER" id="PTHR33407:SF9">
    <property type="entry name" value="PECTATE LYASE F-RELATED"/>
    <property type="match status" value="1"/>
</dbReference>
<gene>
    <name evidence="12" type="ORF">L873DRAFT_1828215</name>
</gene>
<proteinExistence type="inferred from homology"/>
<dbReference type="OrthoDB" id="441042at2759"/>
<dbReference type="EMBL" id="ML120390">
    <property type="protein sequence ID" value="RPA99075.1"/>
    <property type="molecule type" value="Genomic_DNA"/>
</dbReference>
<dbReference type="Gene3D" id="2.160.20.10">
    <property type="entry name" value="Single-stranded right-handed beta-helix, Pectin lyase-like"/>
    <property type="match status" value="2"/>
</dbReference>
<evidence type="ECO:0000256" key="11">
    <source>
        <dbReference type="SAM" id="MobiDB-lite"/>
    </source>
</evidence>
<organism evidence="12 13">
    <name type="scientific">Choiromyces venosus 120613-1</name>
    <dbReference type="NCBI Taxonomy" id="1336337"/>
    <lineage>
        <taxon>Eukaryota</taxon>
        <taxon>Fungi</taxon>
        <taxon>Dikarya</taxon>
        <taxon>Ascomycota</taxon>
        <taxon>Pezizomycotina</taxon>
        <taxon>Pezizomycetes</taxon>
        <taxon>Pezizales</taxon>
        <taxon>Tuberaceae</taxon>
        <taxon>Choiromyces</taxon>
    </lineage>
</organism>
<reference evidence="12 13" key="1">
    <citation type="journal article" date="2018" name="Nat. Ecol. Evol.">
        <title>Pezizomycetes genomes reveal the molecular basis of ectomycorrhizal truffle lifestyle.</title>
        <authorList>
            <person name="Murat C."/>
            <person name="Payen T."/>
            <person name="Noel B."/>
            <person name="Kuo A."/>
            <person name="Morin E."/>
            <person name="Chen J."/>
            <person name="Kohler A."/>
            <person name="Krizsan K."/>
            <person name="Balestrini R."/>
            <person name="Da Silva C."/>
            <person name="Montanini B."/>
            <person name="Hainaut M."/>
            <person name="Levati E."/>
            <person name="Barry K.W."/>
            <person name="Belfiori B."/>
            <person name="Cichocki N."/>
            <person name="Clum A."/>
            <person name="Dockter R.B."/>
            <person name="Fauchery L."/>
            <person name="Guy J."/>
            <person name="Iotti M."/>
            <person name="Le Tacon F."/>
            <person name="Lindquist E.A."/>
            <person name="Lipzen A."/>
            <person name="Malagnac F."/>
            <person name="Mello A."/>
            <person name="Molinier V."/>
            <person name="Miyauchi S."/>
            <person name="Poulain J."/>
            <person name="Riccioni C."/>
            <person name="Rubini A."/>
            <person name="Sitrit Y."/>
            <person name="Splivallo R."/>
            <person name="Traeger S."/>
            <person name="Wang M."/>
            <person name="Zifcakova L."/>
            <person name="Wipf D."/>
            <person name="Zambonelli A."/>
            <person name="Paolocci F."/>
            <person name="Nowrousian M."/>
            <person name="Ottonello S."/>
            <person name="Baldrian P."/>
            <person name="Spatafora J.W."/>
            <person name="Henrissat B."/>
            <person name="Nagy L.G."/>
            <person name="Aury J.M."/>
            <person name="Wincker P."/>
            <person name="Grigoriev I.V."/>
            <person name="Bonfante P."/>
            <person name="Martin F.M."/>
        </authorList>
    </citation>
    <scope>NUCLEOTIDE SEQUENCE [LARGE SCALE GENOMIC DNA]</scope>
    <source>
        <strain evidence="12 13">120613-1</strain>
    </source>
</reference>
<dbReference type="InterPro" id="IPR011050">
    <property type="entry name" value="Pectin_lyase_fold/virulence"/>
</dbReference>
<evidence type="ECO:0000313" key="13">
    <source>
        <dbReference type="Proteomes" id="UP000276215"/>
    </source>
</evidence>
<comment type="function">
    <text evidence="9 10">Pectinolytic enzyme consist of four classes of enzymes: pectin lyase, polygalacturonase, pectin methylesterase and rhamnogalacturonase. Among pectinolytic enzymes, pectin lyase is the most important in depolymerization of pectin, since it cleaves internal glycosidic bonds of highly methylated pectins. Favors pectate, the anion, over pectin, the methyl ester.</text>
</comment>
<evidence type="ECO:0000256" key="7">
    <source>
        <dbReference type="ARBA" id="ARBA00022837"/>
    </source>
</evidence>
<dbReference type="AlphaFoldDB" id="A0A3N4JLG8"/>
<comment type="catalytic activity">
    <reaction evidence="1 10">
        <text>Eliminative cleavage of (1-&gt;4)-alpha-D-galacturonan to give oligosaccharides with 4-deoxy-alpha-D-galact-4-enuronosyl groups at their non-reducing ends.</text>
        <dbReference type="EC" id="4.2.2.2"/>
    </reaction>
</comment>